<keyword evidence="4" id="KW-0347">Helicase</keyword>
<dbReference type="InterPro" id="IPR014001">
    <property type="entry name" value="Helicase_ATP-bd"/>
</dbReference>
<feature type="domain" description="Helicase ATP-binding" evidence="2">
    <location>
        <begin position="773"/>
        <end position="935"/>
    </location>
</feature>
<dbReference type="GO" id="GO:0016787">
    <property type="term" value="F:hydrolase activity"/>
    <property type="evidence" value="ECO:0007669"/>
    <property type="project" value="UniProtKB-KW"/>
</dbReference>
<dbReference type="OrthoDB" id="18878at2"/>
<dbReference type="Proteomes" id="UP000031552">
    <property type="component" value="Unassembled WGS sequence"/>
</dbReference>
<dbReference type="InterPro" id="IPR049730">
    <property type="entry name" value="SNF2/RAD54-like_C"/>
</dbReference>
<proteinExistence type="predicted"/>
<dbReference type="Pfam" id="PF00271">
    <property type="entry name" value="Helicase_C"/>
    <property type="match status" value="1"/>
</dbReference>
<dbReference type="RefSeq" id="WP_053331860.1">
    <property type="nucleotide sequence ID" value="NZ_CCEJ010000005.1"/>
</dbReference>
<dbReference type="eggNOG" id="COG0553">
    <property type="taxonomic scope" value="Bacteria"/>
</dbReference>
<evidence type="ECO:0000313" key="5">
    <source>
        <dbReference type="Proteomes" id="UP000031552"/>
    </source>
</evidence>
<dbReference type="InterPro" id="IPR038718">
    <property type="entry name" value="SNF2-like_sf"/>
</dbReference>
<dbReference type="CDD" id="cd18793">
    <property type="entry name" value="SF2_C_SNF"/>
    <property type="match status" value="1"/>
</dbReference>
<dbReference type="PROSITE" id="PS51192">
    <property type="entry name" value="HELICASE_ATP_BIND_1"/>
    <property type="match status" value="1"/>
</dbReference>
<dbReference type="STRING" id="1437425.CSEC_1328"/>
<dbReference type="InterPro" id="IPR027417">
    <property type="entry name" value="P-loop_NTPase"/>
</dbReference>
<organism evidence="4 5">
    <name type="scientific">Candidatus Criblamydia sequanensis CRIB-18</name>
    <dbReference type="NCBI Taxonomy" id="1437425"/>
    <lineage>
        <taxon>Bacteria</taxon>
        <taxon>Pseudomonadati</taxon>
        <taxon>Chlamydiota</taxon>
        <taxon>Chlamydiia</taxon>
        <taxon>Parachlamydiales</taxon>
        <taxon>Candidatus Criblamydiaceae</taxon>
        <taxon>Candidatus Criblamydia</taxon>
    </lineage>
</organism>
<evidence type="ECO:0000259" key="3">
    <source>
        <dbReference type="PROSITE" id="PS51194"/>
    </source>
</evidence>
<evidence type="ECO:0000256" key="1">
    <source>
        <dbReference type="ARBA" id="ARBA00022801"/>
    </source>
</evidence>
<dbReference type="Pfam" id="PF00176">
    <property type="entry name" value="SNF2-rel_dom"/>
    <property type="match status" value="1"/>
</dbReference>
<dbReference type="SMART" id="SM00487">
    <property type="entry name" value="DEXDc"/>
    <property type="match status" value="1"/>
</dbReference>
<name>A0A090D292_9BACT</name>
<feature type="domain" description="Helicase C-terminal" evidence="3">
    <location>
        <begin position="1064"/>
        <end position="1218"/>
    </location>
</feature>
<dbReference type="EC" id="3.6.1.-" evidence="4"/>
<dbReference type="GO" id="GO:0005524">
    <property type="term" value="F:ATP binding"/>
    <property type="evidence" value="ECO:0007669"/>
    <property type="project" value="InterPro"/>
</dbReference>
<dbReference type="EMBL" id="CCEJ010000005">
    <property type="protein sequence ID" value="CDR34148.1"/>
    <property type="molecule type" value="Genomic_DNA"/>
</dbReference>
<reference evidence="4" key="1">
    <citation type="submission" date="2013-12" db="EMBL/GenBank/DDBJ databases">
        <authorList>
            <person name="Linke B."/>
        </authorList>
    </citation>
    <scope>NUCLEOTIDE SEQUENCE [LARGE SCALE GENOMIC DNA]</scope>
    <source>
        <strain evidence="4">CRIB-18</strain>
    </source>
</reference>
<gene>
    <name evidence="4" type="ORF">CSEC_1328</name>
</gene>
<keyword evidence="5" id="KW-1185">Reference proteome</keyword>
<evidence type="ECO:0000313" key="4">
    <source>
        <dbReference type="EMBL" id="CDR34148.1"/>
    </source>
</evidence>
<dbReference type="PROSITE" id="PS51194">
    <property type="entry name" value="HELICASE_CTER"/>
    <property type="match status" value="1"/>
</dbReference>
<dbReference type="SUPFAM" id="SSF52540">
    <property type="entry name" value="P-loop containing nucleoside triphosphate hydrolases"/>
    <property type="match status" value="2"/>
</dbReference>
<keyword evidence="4" id="KW-0547">Nucleotide-binding</keyword>
<reference evidence="4" key="2">
    <citation type="submission" date="2014-09" db="EMBL/GenBank/DDBJ databases">
        <title>Criblamydia sequanensis harbors a mega-plasmid encoding arsenite resistance.</title>
        <authorList>
            <person name="Bertelli C."/>
            <person name="Goesmann A."/>
            <person name="Greub G."/>
        </authorList>
    </citation>
    <scope>NUCLEOTIDE SEQUENCE [LARGE SCALE GENOMIC DNA]</scope>
    <source>
        <strain evidence="4">CRIB-18</strain>
    </source>
</reference>
<dbReference type="SMART" id="SM00490">
    <property type="entry name" value="HELICc"/>
    <property type="match status" value="1"/>
</dbReference>
<keyword evidence="1 4" id="KW-0378">Hydrolase</keyword>
<dbReference type="AlphaFoldDB" id="A0A090D292"/>
<dbReference type="Gene3D" id="3.40.50.300">
    <property type="entry name" value="P-loop containing nucleotide triphosphate hydrolases"/>
    <property type="match status" value="1"/>
</dbReference>
<dbReference type="InterPro" id="IPR000330">
    <property type="entry name" value="SNF2_N"/>
</dbReference>
<dbReference type="GO" id="GO:0004386">
    <property type="term" value="F:helicase activity"/>
    <property type="evidence" value="ECO:0007669"/>
    <property type="project" value="UniProtKB-KW"/>
</dbReference>
<comment type="caution">
    <text evidence="4">The sequence shown here is derived from an EMBL/GenBank/DDBJ whole genome shotgun (WGS) entry which is preliminary data.</text>
</comment>
<dbReference type="Gene3D" id="3.40.50.10810">
    <property type="entry name" value="Tandem AAA-ATPase domain"/>
    <property type="match status" value="1"/>
</dbReference>
<protein>
    <submittedName>
        <fullName evidence="4">SNF2-family helicase</fullName>
        <ecNumber evidence="4">3.6.1.-</ecNumber>
    </submittedName>
</protein>
<accession>A0A090D292</accession>
<keyword evidence="4" id="KW-0067">ATP-binding</keyword>
<evidence type="ECO:0000259" key="2">
    <source>
        <dbReference type="PROSITE" id="PS51192"/>
    </source>
</evidence>
<dbReference type="InterPro" id="IPR001650">
    <property type="entry name" value="Helicase_C-like"/>
</dbReference>
<sequence>MSLPEILKPFKEEAKKLLALSPPKDAEFAQGAYQVEILDPPTGQLIWTFLQVDDLGFLHDSFCPICDSEEEKCVHIAASYLWIIGRSGEPLHMLYLHSFWRALFQLAEDCFHEDPDLFIISPKNELKAKNESSSCRFYFQPLSDEGKKLIEEVFKNRASLQEGSLSYLSLTEEERLLWQEGKINEKQRFEFSFWNDFGKRCFLEQIENNKYEVLFVERQNELPHQIEAIFQSFRFRFEFPMEKLSSIIPSLKTVSASLQVFIEEEEERLIHAWYDEKEGVLHLPYKAKEENKIGKNESFVIGDFAYIPNVGFFPRSFKSENKDKRIHGESIGQFLDEYLFKLGKEFGGFPLDKKPVHLKYDLKFDDKWNLDLEPYLFEMKDLLLPFSQLFGDWAFIQTKGFFKLDKKSLEKLPKKVPEEEISAFITKYKSFLNEMPGFHIFVSSLEEMLAYSVDKSGRLTFGAKLHFHAGTLKTKEFGNYLYIEGQGFYQKKPQTAPLSIRPGLSLAKEQVPLFIKERREELKLIPHFFTQFPPIIKSWMELKIETPETLELKPHFELAKDLTWQQVILYDDVVYVRDKGFYELPPHLRLPESYKQDLKIPKEKVLSFLQNELAGLKRVIPYYDDRIKKPSLIKAFIKQITKEGSQYGLSIYYQTEYGEVALREILEALFQKKDFIFSNAGLINLKEINYRWLKSLKKKQIDPKKNRILLSPLDFYKVDAFLDLELKVDPKDLKKSQEILDELRSFRPHLMPNLSELKSQLRPYQETGVFWLFFLYLHGLSGLLCDDMGLGKTHQSMGLISAIFSLNNENSKPKPKILIVCPTSVMYHWREKLNEFMPLIKVFSYHGQKRALKDFEGHDIFLTTYGILRSDAKEISKIAFDLLICDEIQIAKNSISRVHQALISINAFMRVGLTGTPIENNLSELRALFEIVLPGYMPPEKEYKEYFQKAIEKENDDNRKKTLRRLIHPFVLRRIKKEVLEDLPEKTEEVSHCDLTDKQLVLYNEVLSKSREKILHEIDNYSKPVPLVHIFALLTHLKQICDHPAVFLKKPFLYNEFESGKWNLFIELLSEALESGQKVVVFSQYLAMLDIMELYLQEKGIGFASLRGATLQRGREVSRFNKDPECKVFLASLLAGGLGIDLTAGSIVIHYDRWWNAAKENQATDRVHRYGQTRGVQVFKLVTKNTFEERIDAIIKKKAALLSEVIIQEDFRFMKEFDRSDLKALLEFASIDP</sequence>
<dbReference type="PANTHER" id="PTHR10799">
    <property type="entry name" value="SNF2/RAD54 HELICASE FAMILY"/>
    <property type="match status" value="1"/>
</dbReference>